<evidence type="ECO:0000256" key="4">
    <source>
        <dbReference type="ARBA" id="ARBA00011965"/>
    </source>
</evidence>
<comment type="similarity">
    <text evidence="3 11">Belongs to the peptidase M18 family.</text>
</comment>
<dbReference type="STRING" id="578462.A0A0L0TE71"/>
<comment type="cofactor">
    <cofactor evidence="2">
        <name>Zn(2+)</name>
        <dbReference type="ChEBI" id="CHEBI:29105"/>
    </cofactor>
</comment>
<dbReference type="GO" id="GO:0004177">
    <property type="term" value="F:aminopeptidase activity"/>
    <property type="evidence" value="ECO:0007669"/>
    <property type="project" value="UniProtKB-KW"/>
</dbReference>
<dbReference type="OMA" id="LLDTHYY"/>
<dbReference type="SUPFAM" id="SSF53187">
    <property type="entry name" value="Zn-dependent exopeptidases"/>
    <property type="match status" value="1"/>
</dbReference>
<reference evidence="12 13" key="1">
    <citation type="submission" date="2009-11" db="EMBL/GenBank/DDBJ databases">
        <title>Annotation of Allomyces macrogynus ATCC 38327.</title>
        <authorList>
            <consortium name="The Broad Institute Genome Sequencing Platform"/>
            <person name="Russ C."/>
            <person name="Cuomo C."/>
            <person name="Burger G."/>
            <person name="Gray M.W."/>
            <person name="Holland P.W.H."/>
            <person name="King N."/>
            <person name="Lang F.B.F."/>
            <person name="Roger A.J."/>
            <person name="Ruiz-Trillo I."/>
            <person name="Young S.K."/>
            <person name="Zeng Q."/>
            <person name="Gargeya S."/>
            <person name="Fitzgerald M."/>
            <person name="Haas B."/>
            <person name="Abouelleil A."/>
            <person name="Alvarado L."/>
            <person name="Arachchi H.M."/>
            <person name="Berlin A."/>
            <person name="Chapman S.B."/>
            <person name="Gearin G."/>
            <person name="Goldberg J."/>
            <person name="Griggs A."/>
            <person name="Gujja S."/>
            <person name="Hansen M."/>
            <person name="Heiman D."/>
            <person name="Howarth C."/>
            <person name="Larimer J."/>
            <person name="Lui A."/>
            <person name="MacDonald P.J.P."/>
            <person name="McCowen C."/>
            <person name="Montmayeur A."/>
            <person name="Murphy C."/>
            <person name="Neiman D."/>
            <person name="Pearson M."/>
            <person name="Priest M."/>
            <person name="Roberts A."/>
            <person name="Saif S."/>
            <person name="Shea T."/>
            <person name="Sisk P."/>
            <person name="Stolte C."/>
            <person name="Sykes S."/>
            <person name="Wortman J."/>
            <person name="Nusbaum C."/>
            <person name="Birren B."/>
        </authorList>
    </citation>
    <scope>NUCLEOTIDE SEQUENCE [LARGE SCALE GENOMIC DNA]</scope>
    <source>
        <strain evidence="12 13">ATCC 38327</strain>
    </source>
</reference>
<keyword evidence="5 11" id="KW-0031">Aminopeptidase</keyword>
<dbReference type="AlphaFoldDB" id="A0A0L0TE71"/>
<dbReference type="InterPro" id="IPR023358">
    <property type="entry name" value="Peptidase_M18_dom2"/>
</dbReference>
<keyword evidence="13" id="KW-1185">Reference proteome</keyword>
<dbReference type="GO" id="GO:0008237">
    <property type="term" value="F:metallopeptidase activity"/>
    <property type="evidence" value="ECO:0007669"/>
    <property type="project" value="UniProtKB-KW"/>
</dbReference>
<dbReference type="PRINTS" id="PR00932">
    <property type="entry name" value="AMINO1PTASE"/>
</dbReference>
<comment type="catalytic activity">
    <reaction evidence="1">
        <text>Release of an N-terminal aspartate or glutamate from a peptide, with a preference for aspartate.</text>
        <dbReference type="EC" id="3.4.11.21"/>
    </reaction>
</comment>
<dbReference type="Proteomes" id="UP000054350">
    <property type="component" value="Unassembled WGS sequence"/>
</dbReference>
<dbReference type="NCBIfam" id="NF002759">
    <property type="entry name" value="PRK02813.1"/>
    <property type="match status" value="1"/>
</dbReference>
<gene>
    <name evidence="12" type="ORF">AMAG_17132</name>
</gene>
<dbReference type="Gene3D" id="2.30.250.10">
    <property type="entry name" value="Aminopeptidase i, Domain 2"/>
    <property type="match status" value="1"/>
</dbReference>
<dbReference type="CDD" id="cd05658">
    <property type="entry name" value="M18_DAP"/>
    <property type="match status" value="1"/>
</dbReference>
<evidence type="ECO:0000256" key="3">
    <source>
        <dbReference type="ARBA" id="ARBA00008290"/>
    </source>
</evidence>
<evidence type="ECO:0000256" key="5">
    <source>
        <dbReference type="ARBA" id="ARBA00022438"/>
    </source>
</evidence>
<dbReference type="FunFam" id="2.30.250.10:FF:000001">
    <property type="entry name" value="Aspartyl aminopeptidase 1"/>
    <property type="match status" value="1"/>
</dbReference>
<evidence type="ECO:0000256" key="7">
    <source>
        <dbReference type="ARBA" id="ARBA00022723"/>
    </source>
</evidence>
<dbReference type="EMBL" id="GG745385">
    <property type="protein sequence ID" value="KNE72894.1"/>
    <property type="molecule type" value="Genomic_DNA"/>
</dbReference>
<keyword evidence="6 11" id="KW-0645">Protease</keyword>
<dbReference type="GO" id="GO:0006508">
    <property type="term" value="P:proteolysis"/>
    <property type="evidence" value="ECO:0007669"/>
    <property type="project" value="UniProtKB-KW"/>
</dbReference>
<name>A0A0L0TE71_ALLM3</name>
<keyword evidence="7 11" id="KW-0479">Metal-binding</keyword>
<organism evidence="12 13">
    <name type="scientific">Allomyces macrogynus (strain ATCC 38327)</name>
    <name type="common">Allomyces javanicus var. macrogynus</name>
    <dbReference type="NCBI Taxonomy" id="578462"/>
    <lineage>
        <taxon>Eukaryota</taxon>
        <taxon>Fungi</taxon>
        <taxon>Fungi incertae sedis</taxon>
        <taxon>Blastocladiomycota</taxon>
        <taxon>Blastocladiomycetes</taxon>
        <taxon>Blastocladiales</taxon>
        <taxon>Blastocladiaceae</taxon>
        <taxon>Allomyces</taxon>
    </lineage>
</organism>
<keyword evidence="9 11" id="KW-0862">Zinc</keyword>
<dbReference type="PANTHER" id="PTHR28570">
    <property type="entry name" value="ASPARTYL AMINOPEPTIDASE"/>
    <property type="match status" value="1"/>
</dbReference>
<dbReference type="eggNOG" id="KOG2596">
    <property type="taxonomic scope" value="Eukaryota"/>
</dbReference>
<dbReference type="Pfam" id="PF02127">
    <property type="entry name" value="Peptidase_M18"/>
    <property type="match status" value="1"/>
</dbReference>
<evidence type="ECO:0000313" key="13">
    <source>
        <dbReference type="Proteomes" id="UP000054350"/>
    </source>
</evidence>
<evidence type="ECO:0000256" key="2">
    <source>
        <dbReference type="ARBA" id="ARBA00001947"/>
    </source>
</evidence>
<evidence type="ECO:0000256" key="1">
    <source>
        <dbReference type="ARBA" id="ARBA00001335"/>
    </source>
</evidence>
<evidence type="ECO:0000256" key="6">
    <source>
        <dbReference type="ARBA" id="ARBA00022670"/>
    </source>
</evidence>
<protein>
    <recommendedName>
        <fullName evidence="4">aspartyl aminopeptidase</fullName>
        <ecNumber evidence="4">3.4.11.21</ecNumber>
    </recommendedName>
</protein>
<reference evidence="13" key="2">
    <citation type="submission" date="2009-11" db="EMBL/GenBank/DDBJ databases">
        <title>The Genome Sequence of Allomyces macrogynus strain ATCC 38327.</title>
        <authorList>
            <consortium name="The Broad Institute Genome Sequencing Platform"/>
            <person name="Russ C."/>
            <person name="Cuomo C."/>
            <person name="Shea T."/>
            <person name="Young S.K."/>
            <person name="Zeng Q."/>
            <person name="Koehrsen M."/>
            <person name="Haas B."/>
            <person name="Borodovsky M."/>
            <person name="Guigo R."/>
            <person name="Alvarado L."/>
            <person name="Berlin A."/>
            <person name="Borenstein D."/>
            <person name="Chen Z."/>
            <person name="Engels R."/>
            <person name="Freedman E."/>
            <person name="Gellesch M."/>
            <person name="Goldberg J."/>
            <person name="Griggs A."/>
            <person name="Gujja S."/>
            <person name="Heiman D."/>
            <person name="Hepburn T."/>
            <person name="Howarth C."/>
            <person name="Jen D."/>
            <person name="Larson L."/>
            <person name="Lewis B."/>
            <person name="Mehta T."/>
            <person name="Park D."/>
            <person name="Pearson M."/>
            <person name="Roberts A."/>
            <person name="Saif S."/>
            <person name="Shenoy N."/>
            <person name="Sisk P."/>
            <person name="Stolte C."/>
            <person name="Sykes S."/>
            <person name="Walk T."/>
            <person name="White J."/>
            <person name="Yandava C."/>
            <person name="Burger G."/>
            <person name="Gray M.W."/>
            <person name="Holland P.W.H."/>
            <person name="King N."/>
            <person name="Lang F.B.F."/>
            <person name="Roger A.J."/>
            <person name="Ruiz-Trillo I."/>
            <person name="Lander E."/>
            <person name="Nusbaum C."/>
        </authorList>
    </citation>
    <scope>NUCLEOTIDE SEQUENCE [LARGE SCALE GENOMIC DNA]</scope>
    <source>
        <strain evidence="13">ATCC 38327</strain>
    </source>
</reference>
<dbReference type="VEuPathDB" id="FungiDB:AMAG_17132"/>
<dbReference type="SUPFAM" id="SSF101821">
    <property type="entry name" value="Aminopeptidase/glucanase lid domain"/>
    <property type="match status" value="1"/>
</dbReference>
<keyword evidence="8 11" id="KW-0378">Hydrolase</keyword>
<evidence type="ECO:0000256" key="10">
    <source>
        <dbReference type="ARBA" id="ARBA00023049"/>
    </source>
</evidence>
<dbReference type="OrthoDB" id="9880441at2759"/>
<dbReference type="GO" id="GO:0008270">
    <property type="term" value="F:zinc ion binding"/>
    <property type="evidence" value="ECO:0007669"/>
    <property type="project" value="InterPro"/>
</dbReference>
<dbReference type="Gene3D" id="3.40.630.10">
    <property type="entry name" value="Zn peptidases"/>
    <property type="match status" value="1"/>
</dbReference>
<evidence type="ECO:0000313" key="12">
    <source>
        <dbReference type="EMBL" id="KNE72894.1"/>
    </source>
</evidence>
<evidence type="ECO:0000256" key="9">
    <source>
        <dbReference type="ARBA" id="ARBA00022833"/>
    </source>
</evidence>
<dbReference type="InterPro" id="IPR001948">
    <property type="entry name" value="Peptidase_M18"/>
</dbReference>
<sequence length="479" mass="51153">MSKAVPAVARRFLEFVNAAPSPFHAVEEAVTRLEAVGFQRLRERDCWDGQLAPNGKYYFTRNRSALIAFVVGGEYKPGNGFALVGAHTDSPCLKLKPVSKKQRAGYLQVGVQTYGGGLWSTWFDRDLGVAGRVMVEGEDGKVEHKLVKIAQPILRVPTLAIHLDRGAGDGHTFNKETHLTPILCSAAAADLNAQATPKSAKHHSVLLSALAAELDCAPDHITDLELCLFDTNPAVVGGALSEYVFAPRCDNLMMSYTAVEALTLHAQAEAAVAADTGVSVIALFDNEEVGSLSAYGADSHLLESVLRRITSAFADDVHGAGSSAFEEAVQRSYLISADMAHAVHPNYAEKHEDLHQPQMNAGVVIKHNANQRYATTAPTTAILRKIAARAAAVELDGEEAGEPVALQEFVVRNDSPCGSTIGPILSGKLGLRTIDIGNPQLSMHSIREQAGVQDIGAAVKLFTSFFANLAEVDALVTVD</sequence>
<proteinExistence type="inferred from homology"/>
<keyword evidence="10 11" id="KW-0482">Metalloprotease</keyword>
<dbReference type="EC" id="3.4.11.21" evidence="4"/>
<dbReference type="GO" id="GO:0005737">
    <property type="term" value="C:cytoplasm"/>
    <property type="evidence" value="ECO:0007669"/>
    <property type="project" value="UniProtKB-ARBA"/>
</dbReference>
<evidence type="ECO:0000256" key="11">
    <source>
        <dbReference type="RuleBase" id="RU004386"/>
    </source>
</evidence>
<evidence type="ECO:0000256" key="8">
    <source>
        <dbReference type="ARBA" id="ARBA00022801"/>
    </source>
</evidence>
<dbReference type="PANTHER" id="PTHR28570:SF3">
    <property type="entry name" value="ASPARTYL AMINOPEPTIDASE"/>
    <property type="match status" value="1"/>
</dbReference>
<accession>A0A0L0TE71</accession>